<reference evidence="1" key="2">
    <citation type="journal article" date="2015" name="J. Proteomics">
        <title>Sexual differences in the sialomes of the zebra tick, Rhipicephalus pulchellus.</title>
        <authorList>
            <person name="Tan A.W."/>
            <person name="Francischetti I.M."/>
            <person name="Slovak M."/>
            <person name="Kini R.M."/>
            <person name="Ribeiro J.M."/>
        </authorList>
    </citation>
    <scope>NUCLEOTIDE SEQUENCE</scope>
    <source>
        <tissue evidence="1">Salivary gland</tissue>
    </source>
</reference>
<dbReference type="AlphaFoldDB" id="L7M9Q8"/>
<dbReference type="EMBL" id="GACK01004254">
    <property type="protein sequence ID" value="JAA60780.1"/>
    <property type="molecule type" value="mRNA"/>
</dbReference>
<accession>L7M9Q8</accession>
<organism evidence="1">
    <name type="scientific">Rhipicephalus pulchellus</name>
    <name type="common">Yellow backed tick</name>
    <name type="synonym">Dermacentor pulchellus</name>
    <dbReference type="NCBI Taxonomy" id="72859"/>
    <lineage>
        <taxon>Eukaryota</taxon>
        <taxon>Metazoa</taxon>
        <taxon>Ecdysozoa</taxon>
        <taxon>Arthropoda</taxon>
        <taxon>Chelicerata</taxon>
        <taxon>Arachnida</taxon>
        <taxon>Acari</taxon>
        <taxon>Parasitiformes</taxon>
        <taxon>Ixodida</taxon>
        <taxon>Ixodoidea</taxon>
        <taxon>Ixodidae</taxon>
        <taxon>Rhipicephalinae</taxon>
        <taxon>Rhipicephalus</taxon>
        <taxon>Rhipicephalus</taxon>
    </lineage>
</organism>
<name>L7M9Q8_RHIPC</name>
<protein>
    <submittedName>
        <fullName evidence="1">Putative secreted peptide</fullName>
    </submittedName>
</protein>
<evidence type="ECO:0000313" key="1">
    <source>
        <dbReference type="EMBL" id="JAA60780.1"/>
    </source>
</evidence>
<proteinExistence type="evidence at transcript level"/>
<reference evidence="1" key="1">
    <citation type="submission" date="2012-11" db="EMBL/GenBank/DDBJ databases">
        <authorList>
            <person name="Lucero-Rivera Y.E."/>
            <person name="Tovar-Ramirez D."/>
        </authorList>
    </citation>
    <scope>NUCLEOTIDE SEQUENCE</scope>
    <source>
        <tissue evidence="1">Salivary gland</tissue>
    </source>
</reference>
<sequence>MKISVALVVVQVGVLIVRMAEFALAPFVWAGNLAKHATYALVAYERSLRTKASAMTTGDRSFRATTAYGSQLERYEHYPAEAVHYGIVRSHPENIAVVTSAPISVHFENEVSGPSFFCSSCVLFDVC</sequence>